<dbReference type="Gene3D" id="3.40.50.150">
    <property type="entry name" value="Vaccinia Virus protein VP39"/>
    <property type="match status" value="1"/>
</dbReference>
<evidence type="ECO:0000313" key="2">
    <source>
        <dbReference type="Proteomes" id="UP000030023"/>
    </source>
</evidence>
<gene>
    <name evidence="1" type="ORF">Q757_09060</name>
</gene>
<sequence>MLDHHGRISVITFQSLEDRIVKKFFKKMSEKDQLPAKLPVTADKISEEFVLVNRHPIVPSQEEIKKNHRAHSAKLRVLERR</sequence>
<proteinExistence type="predicted"/>
<comment type="caution">
    <text evidence="1">The sequence shown here is derived from an EMBL/GenBank/DDBJ whole genome shotgun (WGS) entry which is preliminary data.</text>
</comment>
<reference evidence="1 2" key="1">
    <citation type="journal article" date="2014" name="Antonie Van Leeuwenhoek">
        <title>Oenococcus alcoholitolerans sp. nov., a lactic acid bacteria isolated from cachaca and ethanol fermentation processes.</title>
        <authorList>
            <person name="Badotti F."/>
            <person name="Moreira A.P."/>
            <person name="Tonon L.A."/>
            <person name="de Lucena B.T."/>
            <person name="Gomes Fde C."/>
            <person name="Kruger R."/>
            <person name="Thompson C.C."/>
            <person name="de Morais M.A.Jr."/>
            <person name="Rosa C.A."/>
            <person name="Thompson F.L."/>
        </authorList>
    </citation>
    <scope>NUCLEOTIDE SEQUENCE [LARGE SCALE GENOMIC DNA]</scope>
    <source>
        <strain evidence="1 2">UFRJ-M7.2.18</strain>
    </source>
</reference>
<dbReference type="InterPro" id="IPR029063">
    <property type="entry name" value="SAM-dependent_MTases_sf"/>
</dbReference>
<accession>A0ABR4XPH1</accession>
<dbReference type="SUPFAM" id="SSF53335">
    <property type="entry name" value="S-adenosyl-L-methionine-dependent methyltransferases"/>
    <property type="match status" value="1"/>
</dbReference>
<dbReference type="EMBL" id="AXCV01000535">
    <property type="protein sequence ID" value="KGO22449.1"/>
    <property type="molecule type" value="Genomic_DNA"/>
</dbReference>
<evidence type="ECO:0008006" key="3">
    <source>
        <dbReference type="Google" id="ProtNLM"/>
    </source>
</evidence>
<protein>
    <recommendedName>
        <fullName evidence="3">16S rRNA methyltransferase</fullName>
    </recommendedName>
</protein>
<dbReference type="PANTHER" id="PTHR11265:SF0">
    <property type="entry name" value="12S RRNA N4-METHYLCYTIDINE METHYLTRANSFERASE"/>
    <property type="match status" value="1"/>
</dbReference>
<name>A0ABR4XPH1_9LACO</name>
<keyword evidence="2" id="KW-1185">Reference proteome</keyword>
<organism evidence="1 2">
    <name type="scientific">Oenococcus alcoholitolerans</name>
    <dbReference type="NCBI Taxonomy" id="931074"/>
    <lineage>
        <taxon>Bacteria</taxon>
        <taxon>Bacillati</taxon>
        <taxon>Bacillota</taxon>
        <taxon>Bacilli</taxon>
        <taxon>Lactobacillales</taxon>
        <taxon>Lactobacillaceae</taxon>
        <taxon>Oenococcus</taxon>
    </lineage>
</organism>
<dbReference type="InterPro" id="IPR002903">
    <property type="entry name" value="RsmH"/>
</dbReference>
<dbReference type="Pfam" id="PF01795">
    <property type="entry name" value="Methyltransf_5"/>
    <property type="match status" value="1"/>
</dbReference>
<evidence type="ECO:0000313" key="1">
    <source>
        <dbReference type="EMBL" id="KGO22449.1"/>
    </source>
</evidence>
<dbReference type="PANTHER" id="PTHR11265">
    <property type="entry name" value="S-ADENOSYL-METHYLTRANSFERASE MRAW"/>
    <property type="match status" value="1"/>
</dbReference>
<dbReference type="Proteomes" id="UP000030023">
    <property type="component" value="Unassembled WGS sequence"/>
</dbReference>